<dbReference type="RefSeq" id="WP_150810897.1">
    <property type="nucleotide sequence ID" value="NZ_CABPSR010000016.1"/>
</dbReference>
<gene>
    <name evidence="2" type="ORF">PSP31121_04633</name>
</gene>
<protein>
    <submittedName>
        <fullName evidence="2">Uncharacterized protein</fullName>
    </submittedName>
</protein>
<proteinExistence type="predicted"/>
<dbReference type="EMBL" id="CABPSR010000016">
    <property type="protein sequence ID" value="VVE84170.1"/>
    <property type="molecule type" value="Genomic_DNA"/>
</dbReference>
<evidence type="ECO:0000256" key="1">
    <source>
        <dbReference type="SAM" id="MobiDB-lite"/>
    </source>
</evidence>
<dbReference type="AlphaFoldDB" id="A0A5E5BII8"/>
<dbReference type="Proteomes" id="UP000335538">
    <property type="component" value="Unassembled WGS sequence"/>
</dbReference>
<feature type="region of interest" description="Disordered" evidence="1">
    <location>
        <begin position="1"/>
        <end position="29"/>
    </location>
</feature>
<sequence length="172" mass="18685">MNANGVTNPPSITPSNFPVESAPPPSGSLPAELTATHQVATSQSLDLGMLDDWARIRGEFTPPDSLMDRWRSTALRMDGSDAGLPRDLLLYQDSLAETDKDPALVTTALVARIDELGADFPLHALTLLLDVDGALFDQSKLKTLAASRWIEFFPENERDQVRALIKRSLSAG</sequence>
<organism evidence="2 3">
    <name type="scientific">Pandoraea sputorum</name>
    <dbReference type="NCBI Taxonomy" id="93222"/>
    <lineage>
        <taxon>Bacteria</taxon>
        <taxon>Pseudomonadati</taxon>
        <taxon>Pseudomonadota</taxon>
        <taxon>Betaproteobacteria</taxon>
        <taxon>Burkholderiales</taxon>
        <taxon>Burkholderiaceae</taxon>
        <taxon>Pandoraea</taxon>
    </lineage>
</organism>
<name>A0A5E5BII8_9BURK</name>
<reference evidence="2 3" key="1">
    <citation type="submission" date="2019-08" db="EMBL/GenBank/DDBJ databases">
        <authorList>
            <person name="Peeters C."/>
        </authorList>
    </citation>
    <scope>NUCLEOTIDE SEQUENCE [LARGE SCALE GENOMIC DNA]</scope>
    <source>
        <strain evidence="2 3">LMG 31121</strain>
    </source>
</reference>
<feature type="compositionally biased region" description="Polar residues" evidence="1">
    <location>
        <begin position="1"/>
        <end position="18"/>
    </location>
</feature>
<accession>A0A5E5BII8</accession>
<evidence type="ECO:0000313" key="2">
    <source>
        <dbReference type="EMBL" id="VVE84170.1"/>
    </source>
</evidence>
<evidence type="ECO:0000313" key="3">
    <source>
        <dbReference type="Proteomes" id="UP000335538"/>
    </source>
</evidence>